<organism evidence="1 2">
    <name type="scientific">Penicillium nalgiovense</name>
    <dbReference type="NCBI Taxonomy" id="60175"/>
    <lineage>
        <taxon>Eukaryota</taxon>
        <taxon>Fungi</taxon>
        <taxon>Dikarya</taxon>
        <taxon>Ascomycota</taxon>
        <taxon>Pezizomycotina</taxon>
        <taxon>Eurotiomycetes</taxon>
        <taxon>Eurotiomycetidae</taxon>
        <taxon>Eurotiales</taxon>
        <taxon>Aspergillaceae</taxon>
        <taxon>Penicillium</taxon>
    </lineage>
</organism>
<keyword evidence="2" id="KW-1185">Reference proteome</keyword>
<name>A0A1V6Y0Q6_PENNA</name>
<dbReference type="Proteomes" id="UP000191691">
    <property type="component" value="Unassembled WGS sequence"/>
</dbReference>
<dbReference type="EMBL" id="MOOB01000043">
    <property type="protein sequence ID" value="OQE80911.1"/>
    <property type="molecule type" value="Genomic_DNA"/>
</dbReference>
<protein>
    <submittedName>
        <fullName evidence="1">Uncharacterized protein</fullName>
    </submittedName>
</protein>
<proteinExistence type="predicted"/>
<gene>
    <name evidence="1" type="ORF">PENNAL_c0043G05513</name>
</gene>
<comment type="caution">
    <text evidence="1">The sequence shown here is derived from an EMBL/GenBank/DDBJ whole genome shotgun (WGS) entry which is preliminary data.</text>
</comment>
<accession>A0A1V6Y0Q6</accession>
<evidence type="ECO:0000313" key="1">
    <source>
        <dbReference type="EMBL" id="OQE80911.1"/>
    </source>
</evidence>
<reference evidence="2" key="1">
    <citation type="journal article" date="2017" name="Nat. Microbiol.">
        <title>Global analysis of biosynthetic gene clusters reveals vast potential of secondary metabolite production in Penicillium species.</title>
        <authorList>
            <person name="Nielsen J.C."/>
            <person name="Grijseels S."/>
            <person name="Prigent S."/>
            <person name="Ji B."/>
            <person name="Dainat J."/>
            <person name="Nielsen K.F."/>
            <person name="Frisvad J.C."/>
            <person name="Workman M."/>
            <person name="Nielsen J."/>
        </authorList>
    </citation>
    <scope>NUCLEOTIDE SEQUENCE [LARGE SCALE GENOMIC DNA]</scope>
    <source>
        <strain evidence="2">IBT 13039</strain>
    </source>
</reference>
<sequence length="254" mass="28170">MASPQESPLNGGPSFAPAAEGSIRIKYTGVQSFLAVVYQQHDLLRQHKTENQLLEFSEVSDADFSFLSADSTRPCKSARFHYFPNSQILRVKITVWDHEILISLLRKLVERQLIAMDVDDECMTFGSPMNVLGDWVKEPDLCWSPAISGCQLRCVVEVGTSQSARQLSIDAHGWLEAPRSSVQAIITVSFNSTTRLSPLTIARTATLDVWNVAGNLTASGFHVVKDEDTQRTVTTGEIPSSLRAVCRSPRFKEK</sequence>
<evidence type="ECO:0000313" key="2">
    <source>
        <dbReference type="Proteomes" id="UP000191691"/>
    </source>
</evidence>
<dbReference type="AlphaFoldDB" id="A0A1V6Y0Q6"/>
<dbReference type="OMA" id="SECHIQI"/>